<dbReference type="InterPro" id="IPR036390">
    <property type="entry name" value="WH_DNA-bd_sf"/>
</dbReference>
<evidence type="ECO:0000313" key="4">
    <source>
        <dbReference type="Proteomes" id="UP000808914"/>
    </source>
</evidence>
<evidence type="ECO:0000313" key="3">
    <source>
        <dbReference type="EMBL" id="MBM7646117.1"/>
    </source>
</evidence>
<dbReference type="Gene3D" id="1.10.10.10">
    <property type="entry name" value="Winged helix-like DNA-binding domain superfamily/Winged helix DNA-binding domain"/>
    <property type="match status" value="1"/>
</dbReference>
<dbReference type="Proteomes" id="UP000808914">
    <property type="component" value="Unassembled WGS sequence"/>
</dbReference>
<feature type="domain" description="HTH marR-type" evidence="2">
    <location>
        <begin position="1"/>
        <end position="108"/>
    </location>
</feature>
<dbReference type="PRINTS" id="PR00598">
    <property type="entry name" value="HTHMARR"/>
</dbReference>
<proteinExistence type="predicted"/>
<sequence>MEVTGSQFHLLLLLDHYGPLKMSEVAEHLQISLGGATSLVDRLYKINLVKRLRSDEDRRVVKAALTDKGSNYLHEVREASNEVLDRYYKKLSPEEVVELERLCRKLFE</sequence>
<accession>A0ABS2Q3M3</accession>
<dbReference type="GO" id="GO:0003677">
    <property type="term" value="F:DNA binding"/>
    <property type="evidence" value="ECO:0007669"/>
    <property type="project" value="UniProtKB-KW"/>
</dbReference>
<dbReference type="Pfam" id="PF01047">
    <property type="entry name" value="MarR"/>
    <property type="match status" value="1"/>
</dbReference>
<dbReference type="PANTHER" id="PTHR33164">
    <property type="entry name" value="TRANSCRIPTIONAL REGULATOR, MARR FAMILY"/>
    <property type="match status" value="1"/>
</dbReference>
<dbReference type="InterPro" id="IPR000835">
    <property type="entry name" value="HTH_MarR-typ"/>
</dbReference>
<dbReference type="SUPFAM" id="SSF46785">
    <property type="entry name" value="Winged helix' DNA-binding domain"/>
    <property type="match status" value="1"/>
</dbReference>
<keyword evidence="1 3" id="KW-0238">DNA-binding</keyword>
<reference evidence="3 4" key="1">
    <citation type="submission" date="2021-01" db="EMBL/GenBank/DDBJ databases">
        <title>Genomic Encyclopedia of Type Strains, Phase IV (KMG-IV): sequencing the most valuable type-strain genomes for metagenomic binning, comparative biology and taxonomic classification.</title>
        <authorList>
            <person name="Goeker M."/>
        </authorList>
    </citation>
    <scope>NUCLEOTIDE SEQUENCE [LARGE SCALE GENOMIC DNA]</scope>
    <source>
        <strain evidence="3 4">DSM 28236</strain>
    </source>
</reference>
<dbReference type="PROSITE" id="PS50995">
    <property type="entry name" value="HTH_MARR_2"/>
    <property type="match status" value="1"/>
</dbReference>
<name>A0ABS2Q3M3_9BACL</name>
<comment type="caution">
    <text evidence="3">The sequence shown here is derived from an EMBL/GenBank/DDBJ whole genome shotgun (WGS) entry which is preliminary data.</text>
</comment>
<dbReference type="SMART" id="SM00347">
    <property type="entry name" value="HTH_MARR"/>
    <property type="match status" value="1"/>
</dbReference>
<dbReference type="EMBL" id="JAFBER010000016">
    <property type="protein sequence ID" value="MBM7646117.1"/>
    <property type="molecule type" value="Genomic_DNA"/>
</dbReference>
<evidence type="ECO:0000256" key="1">
    <source>
        <dbReference type="ARBA" id="ARBA00023125"/>
    </source>
</evidence>
<gene>
    <name evidence="3" type="ORF">JOD45_002343</name>
</gene>
<dbReference type="PANTHER" id="PTHR33164:SF57">
    <property type="entry name" value="MARR-FAMILY TRANSCRIPTIONAL REGULATOR"/>
    <property type="match status" value="1"/>
</dbReference>
<dbReference type="InterPro" id="IPR039422">
    <property type="entry name" value="MarR/SlyA-like"/>
</dbReference>
<evidence type="ECO:0000259" key="2">
    <source>
        <dbReference type="PROSITE" id="PS50995"/>
    </source>
</evidence>
<protein>
    <submittedName>
        <fullName evidence="3">DNA-binding MarR family transcriptional regulator</fullName>
    </submittedName>
</protein>
<organism evidence="3 4">
    <name type="scientific">Scopulibacillus daqui</name>
    <dbReference type="NCBI Taxonomy" id="1469162"/>
    <lineage>
        <taxon>Bacteria</taxon>
        <taxon>Bacillati</taxon>
        <taxon>Bacillota</taxon>
        <taxon>Bacilli</taxon>
        <taxon>Bacillales</taxon>
        <taxon>Sporolactobacillaceae</taxon>
        <taxon>Scopulibacillus</taxon>
    </lineage>
</organism>
<keyword evidence="4" id="KW-1185">Reference proteome</keyword>
<dbReference type="InterPro" id="IPR036388">
    <property type="entry name" value="WH-like_DNA-bd_sf"/>
</dbReference>
<dbReference type="RefSeq" id="WP_205004020.1">
    <property type="nucleotide sequence ID" value="NZ_JAFBER010000016.1"/>
</dbReference>